<feature type="binding site" evidence="13">
    <location>
        <position position="168"/>
    </location>
    <ligand>
        <name>(2R)-3-phosphoglycerate</name>
        <dbReference type="ChEBI" id="CHEBI:58272"/>
    </ligand>
</feature>
<comment type="catalytic activity">
    <reaction evidence="1 12 15">
        <text>(2R)-3-phosphoglycerate + ATP = (2R)-3-phospho-glyceroyl phosphate + ADP</text>
        <dbReference type="Rhea" id="RHEA:14801"/>
        <dbReference type="ChEBI" id="CHEBI:30616"/>
        <dbReference type="ChEBI" id="CHEBI:57604"/>
        <dbReference type="ChEBI" id="CHEBI:58272"/>
        <dbReference type="ChEBI" id="CHEBI:456216"/>
        <dbReference type="EC" id="2.7.2.3"/>
    </reaction>
</comment>
<feature type="binding site" evidence="12 14">
    <location>
        <position position="312"/>
    </location>
    <ligand>
        <name>ATP</name>
        <dbReference type="ChEBI" id="CHEBI:30616"/>
    </ligand>
</feature>
<dbReference type="PIRSF" id="PIRSF000724">
    <property type="entry name" value="Pgk"/>
    <property type="match status" value="1"/>
</dbReference>
<dbReference type="FunFam" id="3.40.50.1260:FF:000006">
    <property type="entry name" value="Phosphoglycerate kinase"/>
    <property type="match status" value="1"/>
</dbReference>
<dbReference type="EC" id="2.7.2.3" evidence="5 12"/>
<evidence type="ECO:0000256" key="9">
    <source>
        <dbReference type="ARBA" id="ARBA00022777"/>
    </source>
</evidence>
<comment type="subunit">
    <text evidence="4 12">Monomer.</text>
</comment>
<keyword evidence="7 12" id="KW-0808">Transferase</keyword>
<dbReference type="KEGG" id="pje:CRM71_09505"/>
<evidence type="ECO:0000313" key="16">
    <source>
        <dbReference type="EMBL" id="SNR95942.1"/>
    </source>
</evidence>
<evidence type="ECO:0000256" key="2">
    <source>
        <dbReference type="ARBA" id="ARBA00004838"/>
    </source>
</evidence>
<evidence type="ECO:0000256" key="3">
    <source>
        <dbReference type="ARBA" id="ARBA00008982"/>
    </source>
</evidence>
<evidence type="ECO:0000256" key="11">
    <source>
        <dbReference type="ARBA" id="ARBA00023152"/>
    </source>
</evidence>
<dbReference type="GO" id="GO:0043531">
    <property type="term" value="F:ADP binding"/>
    <property type="evidence" value="ECO:0007669"/>
    <property type="project" value="TreeGrafter"/>
</dbReference>
<comment type="caution">
    <text evidence="16">The sequence shown here is derived from an EMBL/GenBank/DDBJ whole genome shotgun (WGS) entry which is preliminary data.</text>
</comment>
<dbReference type="FunFam" id="3.40.50.1260:FF:000003">
    <property type="entry name" value="Phosphoglycerate kinase"/>
    <property type="match status" value="1"/>
</dbReference>
<dbReference type="InterPro" id="IPR015824">
    <property type="entry name" value="Phosphoglycerate_kinase_N"/>
</dbReference>
<dbReference type="GO" id="GO:0004618">
    <property type="term" value="F:phosphoglycerate kinase activity"/>
    <property type="evidence" value="ECO:0007669"/>
    <property type="project" value="UniProtKB-UniRule"/>
</dbReference>
<keyword evidence="17" id="KW-1185">Reference proteome</keyword>
<keyword evidence="12" id="KW-0963">Cytoplasm</keyword>
<feature type="binding site" evidence="12 13">
    <location>
        <begin position="57"/>
        <end position="60"/>
    </location>
    <ligand>
        <name>substrate</name>
    </ligand>
</feature>
<evidence type="ECO:0000256" key="13">
    <source>
        <dbReference type="PIRSR" id="PIRSR000724-1"/>
    </source>
</evidence>
<dbReference type="PANTHER" id="PTHR11406">
    <property type="entry name" value="PHOSPHOGLYCERATE KINASE"/>
    <property type="match status" value="1"/>
</dbReference>
<keyword evidence="9 12" id="KW-0418">Kinase</keyword>
<protein>
    <recommendedName>
        <fullName evidence="6 12">Phosphoglycerate kinase</fullName>
        <ecNumber evidence="5 12">2.7.2.3</ecNumber>
    </recommendedName>
</protein>
<dbReference type="GO" id="GO:0005524">
    <property type="term" value="F:ATP binding"/>
    <property type="evidence" value="ECO:0007669"/>
    <property type="project" value="UniProtKB-KW"/>
</dbReference>
<dbReference type="HAMAP" id="MF_00145">
    <property type="entry name" value="Phosphoglyc_kinase"/>
    <property type="match status" value="1"/>
</dbReference>
<dbReference type="InterPro" id="IPR036043">
    <property type="entry name" value="Phosphoglycerate_kinase_sf"/>
</dbReference>
<feature type="binding site" evidence="12 14">
    <location>
        <position position="343"/>
    </location>
    <ligand>
        <name>ATP</name>
        <dbReference type="ChEBI" id="CHEBI:30616"/>
    </ligand>
</feature>
<feature type="binding site" evidence="12 14">
    <location>
        <position position="221"/>
    </location>
    <ligand>
        <name>ATP</name>
        <dbReference type="ChEBI" id="CHEBI:30616"/>
    </ligand>
</feature>
<feature type="binding site" evidence="12">
    <location>
        <position position="114"/>
    </location>
    <ligand>
        <name>substrate</name>
    </ligand>
</feature>
<evidence type="ECO:0000256" key="14">
    <source>
        <dbReference type="PIRSR" id="PIRSR000724-2"/>
    </source>
</evidence>
<dbReference type="SUPFAM" id="SSF53748">
    <property type="entry name" value="Phosphoglycerate kinase"/>
    <property type="match status" value="1"/>
</dbReference>
<name>A0A2K9HAH0_9BACT</name>
<feature type="binding site" evidence="12">
    <location>
        <position position="168"/>
    </location>
    <ligand>
        <name>substrate</name>
    </ligand>
</feature>
<comment type="pathway">
    <text evidence="2 12">Carbohydrate degradation; glycolysis; pyruvate from D-glyceraldehyde 3-phosphate: step 2/5.</text>
</comment>
<dbReference type="GO" id="GO:0005829">
    <property type="term" value="C:cytosol"/>
    <property type="evidence" value="ECO:0007669"/>
    <property type="project" value="UniProtKB-ARBA"/>
</dbReference>
<feature type="binding site" evidence="13">
    <location>
        <position position="114"/>
    </location>
    <ligand>
        <name>(2R)-3-phosphoglycerate</name>
        <dbReference type="ChEBI" id="CHEBI:58272"/>
    </ligand>
</feature>
<dbReference type="EMBL" id="FZNZ01000023">
    <property type="protein sequence ID" value="SNR95942.1"/>
    <property type="molecule type" value="Genomic_DNA"/>
</dbReference>
<evidence type="ECO:0000256" key="5">
    <source>
        <dbReference type="ARBA" id="ARBA00013061"/>
    </source>
</evidence>
<comment type="similarity">
    <text evidence="3 12 15">Belongs to the phosphoglycerate kinase family.</text>
</comment>
<dbReference type="GO" id="GO:0006096">
    <property type="term" value="P:glycolytic process"/>
    <property type="evidence" value="ECO:0007669"/>
    <property type="project" value="UniProtKB-UniRule"/>
</dbReference>
<evidence type="ECO:0000256" key="12">
    <source>
        <dbReference type="HAMAP-Rule" id="MF_00145"/>
    </source>
</evidence>
<dbReference type="GeneID" id="94029620"/>
<feature type="binding site" evidence="12 14">
    <location>
        <begin position="373"/>
        <end position="376"/>
    </location>
    <ligand>
        <name>ATP</name>
        <dbReference type="ChEBI" id="CHEBI:30616"/>
    </ligand>
</feature>
<organism evidence="16 17">
    <name type="scientific">Prevotella jejuni</name>
    <dbReference type="NCBI Taxonomy" id="1177574"/>
    <lineage>
        <taxon>Bacteria</taxon>
        <taxon>Pseudomonadati</taxon>
        <taxon>Bacteroidota</taxon>
        <taxon>Bacteroidia</taxon>
        <taxon>Bacteroidales</taxon>
        <taxon>Prevotellaceae</taxon>
        <taxon>Prevotella</taxon>
    </lineage>
</organism>
<dbReference type="PRINTS" id="PR00477">
    <property type="entry name" value="PHGLYCKINASE"/>
</dbReference>
<keyword evidence="10 12" id="KW-0067">ATP-binding</keyword>
<dbReference type="Gene3D" id="3.40.50.1260">
    <property type="entry name" value="Phosphoglycerate kinase, N-terminal domain"/>
    <property type="match status" value="2"/>
</dbReference>
<evidence type="ECO:0000256" key="1">
    <source>
        <dbReference type="ARBA" id="ARBA00000642"/>
    </source>
</evidence>
<evidence type="ECO:0000256" key="7">
    <source>
        <dbReference type="ARBA" id="ARBA00022679"/>
    </source>
</evidence>
<dbReference type="RefSeq" id="WP_089366656.1">
    <property type="nucleotide sequence ID" value="NZ_CALLVZ010000180.1"/>
</dbReference>
<dbReference type="InterPro" id="IPR001576">
    <property type="entry name" value="Phosphoglycerate_kinase"/>
</dbReference>
<dbReference type="OrthoDB" id="9808460at2"/>
<feature type="binding site" evidence="13">
    <location>
        <position position="34"/>
    </location>
    <ligand>
        <name>(2R)-3-phosphoglycerate</name>
        <dbReference type="ChEBI" id="CHEBI:58272"/>
    </ligand>
</feature>
<proteinExistence type="inferred from homology"/>
<dbReference type="GO" id="GO:0006094">
    <property type="term" value="P:gluconeogenesis"/>
    <property type="evidence" value="ECO:0007669"/>
    <property type="project" value="TreeGrafter"/>
</dbReference>
<feature type="binding site" evidence="12 13">
    <location>
        <begin position="18"/>
        <end position="20"/>
    </location>
    <ligand>
        <name>substrate</name>
    </ligand>
</feature>
<evidence type="ECO:0000256" key="15">
    <source>
        <dbReference type="RuleBase" id="RU000532"/>
    </source>
</evidence>
<comment type="subcellular location">
    <subcellularLocation>
        <location evidence="12">Cytoplasm</location>
    </subcellularLocation>
</comment>
<reference evidence="16 17" key="1">
    <citation type="submission" date="2017-06" db="EMBL/GenBank/DDBJ databases">
        <authorList>
            <person name="Varghese N."/>
            <person name="Submissions S."/>
        </authorList>
    </citation>
    <scope>NUCLEOTIDE SEQUENCE [LARGE SCALE GENOMIC DNA]</scope>
    <source>
        <strain evidence="16 17">DSM 26989</strain>
    </source>
</reference>
<dbReference type="PANTHER" id="PTHR11406:SF23">
    <property type="entry name" value="PHOSPHOGLYCERATE KINASE 1, CHLOROPLASTIC-RELATED"/>
    <property type="match status" value="1"/>
</dbReference>
<dbReference type="AlphaFoldDB" id="A0A2K9HAH0"/>
<evidence type="ECO:0000256" key="8">
    <source>
        <dbReference type="ARBA" id="ARBA00022741"/>
    </source>
</evidence>
<evidence type="ECO:0000256" key="4">
    <source>
        <dbReference type="ARBA" id="ARBA00011245"/>
    </source>
</evidence>
<evidence type="ECO:0000256" key="6">
    <source>
        <dbReference type="ARBA" id="ARBA00016471"/>
    </source>
</evidence>
<feature type="binding site" evidence="12">
    <location>
        <position position="34"/>
    </location>
    <ligand>
        <name>substrate</name>
    </ligand>
</feature>
<gene>
    <name evidence="12" type="primary">pgk</name>
    <name evidence="16" type="ORF">SAMN06265364_12312</name>
</gene>
<keyword evidence="8 12" id="KW-0547">Nucleotide-binding</keyword>
<dbReference type="Proteomes" id="UP000198427">
    <property type="component" value="Unassembled WGS sequence"/>
</dbReference>
<evidence type="ECO:0000313" key="17">
    <source>
        <dbReference type="Proteomes" id="UP000198427"/>
    </source>
</evidence>
<accession>A0A2K9HAH0</accession>
<keyword evidence="11 12" id="KW-0324">Glycolysis</keyword>
<sequence length="416" mass="44393">MKINDFNFAGHKAIVRVDFNVPLDEKGHVTDDTRIRGALPTLKKILADGGALIMMSHMGKPKGKVKPELSLSQIVKNVSDALGVEVKFAKDAGNAEAEAAALKPGEALLLENLRYYPEEEGKPVGVEKGTPEYDAAKAEMKDRQKDFAKKLASYADVYVNDAFGTAHRKHASTAVIADYFDADHKMLGYLMEKEVTAINNVLKNAQHPFTAIIGGSKVSSKLGVIKNLLDKVDNLIIGGGMGYTFIKAQGGKIGKSLHEDDLMPEALNVIAAAKEKGVNLSLSVATVCGKDFSNDTERKVFPIDQIPDEWEGMDASEESIEAWKKIILASKTILWNGPVGVFELENFAKGTGEIAKAVAQATQENGAYSLVGGGDSVAAVNKFGLADKVSYVSTGGGAMLEAIEGKVLPGVAAIEK</sequence>
<evidence type="ECO:0000256" key="10">
    <source>
        <dbReference type="ARBA" id="ARBA00022840"/>
    </source>
</evidence>
<dbReference type="Pfam" id="PF00162">
    <property type="entry name" value="PGK"/>
    <property type="match status" value="1"/>
</dbReference>